<dbReference type="AlphaFoldDB" id="A0A6G0N7N0"/>
<protein>
    <recommendedName>
        <fullName evidence="3">SGNH hydrolase-type esterase domain-containing protein</fullName>
    </recommendedName>
</protein>
<comment type="caution">
    <text evidence="1">The sequence shown here is derived from an EMBL/GenBank/DDBJ whole genome shotgun (WGS) entry which is preliminary data.</text>
</comment>
<gene>
    <name evidence="1" type="ORF">PF004_g20072</name>
</gene>
<evidence type="ECO:0008006" key="3">
    <source>
        <dbReference type="Google" id="ProtNLM"/>
    </source>
</evidence>
<dbReference type="EMBL" id="QXGC01001755">
    <property type="protein sequence ID" value="KAE9196649.1"/>
    <property type="molecule type" value="Genomic_DNA"/>
</dbReference>
<accession>A0A6G0N7N0</accession>
<name>A0A6G0N7N0_9STRA</name>
<proteinExistence type="predicted"/>
<sequence>MAGEYAKACVVTAERLNVAVLDVHSLFNSMSARDQAMTLEDGLHLSAWGNRLMDRLLRAKIADAFPALASRLHVAAVPNWDQLMIIVVLRIQCYLGDCFAKRASLSSLSHRRTGLLGVLQQESCIACQSFSTHDSCCSMYRYNMKCHTQLIP</sequence>
<evidence type="ECO:0000313" key="1">
    <source>
        <dbReference type="EMBL" id="KAE9196649.1"/>
    </source>
</evidence>
<dbReference type="InterPro" id="IPR036514">
    <property type="entry name" value="SGNH_hydro_sf"/>
</dbReference>
<organism evidence="1 2">
    <name type="scientific">Phytophthora fragariae</name>
    <dbReference type="NCBI Taxonomy" id="53985"/>
    <lineage>
        <taxon>Eukaryota</taxon>
        <taxon>Sar</taxon>
        <taxon>Stramenopiles</taxon>
        <taxon>Oomycota</taxon>
        <taxon>Peronosporomycetes</taxon>
        <taxon>Peronosporales</taxon>
        <taxon>Peronosporaceae</taxon>
        <taxon>Phytophthora</taxon>
    </lineage>
</organism>
<dbReference type="Gene3D" id="3.40.50.1110">
    <property type="entry name" value="SGNH hydrolase"/>
    <property type="match status" value="1"/>
</dbReference>
<dbReference type="Proteomes" id="UP000476176">
    <property type="component" value="Unassembled WGS sequence"/>
</dbReference>
<reference evidence="1 2" key="1">
    <citation type="submission" date="2018-09" db="EMBL/GenBank/DDBJ databases">
        <title>Genomic investigation of the strawberry pathogen Phytophthora fragariae indicates pathogenicity is determined by transcriptional variation in three key races.</title>
        <authorList>
            <person name="Adams T.M."/>
            <person name="Armitage A.D."/>
            <person name="Sobczyk M.K."/>
            <person name="Bates H.J."/>
            <person name="Dunwell J.M."/>
            <person name="Nellist C.F."/>
            <person name="Harrison R.J."/>
        </authorList>
    </citation>
    <scope>NUCLEOTIDE SEQUENCE [LARGE SCALE GENOMIC DNA]</scope>
    <source>
        <strain evidence="1 2">BC-23</strain>
    </source>
</reference>
<evidence type="ECO:0000313" key="2">
    <source>
        <dbReference type="Proteomes" id="UP000476176"/>
    </source>
</evidence>
<dbReference type="SUPFAM" id="SSF52266">
    <property type="entry name" value="SGNH hydrolase"/>
    <property type="match status" value="1"/>
</dbReference>